<dbReference type="InterPro" id="IPR050553">
    <property type="entry name" value="Thioredoxin_ResA/DsbE_sf"/>
</dbReference>
<organism evidence="7 8">
    <name type="scientific">Rhizomicrobium palustre</name>
    <dbReference type="NCBI Taxonomy" id="189966"/>
    <lineage>
        <taxon>Bacteria</taxon>
        <taxon>Pseudomonadati</taxon>
        <taxon>Pseudomonadota</taxon>
        <taxon>Alphaproteobacteria</taxon>
        <taxon>Micropepsales</taxon>
        <taxon>Micropepsaceae</taxon>
        <taxon>Rhizomicrobium</taxon>
    </lineage>
</organism>
<evidence type="ECO:0000313" key="7">
    <source>
        <dbReference type="EMBL" id="NIK86937.1"/>
    </source>
</evidence>
<reference evidence="7 8" key="1">
    <citation type="submission" date="2020-03" db="EMBL/GenBank/DDBJ databases">
        <title>Genomic Encyclopedia of Type Strains, Phase IV (KMG-IV): sequencing the most valuable type-strain genomes for metagenomic binning, comparative biology and taxonomic classification.</title>
        <authorList>
            <person name="Goeker M."/>
        </authorList>
    </citation>
    <scope>NUCLEOTIDE SEQUENCE [LARGE SCALE GENOMIC DNA]</scope>
    <source>
        <strain evidence="7 8">DSM 19867</strain>
    </source>
</reference>
<dbReference type="InterPro" id="IPR004799">
    <property type="entry name" value="Periplasmic_diS_OxRdtase_DsbE"/>
</dbReference>
<keyword evidence="3" id="KW-0201">Cytochrome c-type biogenesis</keyword>
<protein>
    <submittedName>
        <fullName evidence="7">Cytochrome c biogenesis protein CcmG/thiol:disulfide interchange protein DsbE</fullName>
    </submittedName>
</protein>
<keyword evidence="4" id="KW-1015">Disulfide bond</keyword>
<sequence length="160" mass="17181">MRTAISLMLAGALLAVVALLMLRPNDIAQPADILVGKPAPHLPETLRGRVVVVNFFASWCLPCKAEHPLLKKLAQNSGAVVGIAFKDSGTAQYLAENGNPYKLVIADRDGRIARAYGVAGVPDSFIIDKSGTIRLRIAGPLTETTLQKDVMPLLEKLQKN</sequence>
<dbReference type="Proteomes" id="UP000570514">
    <property type="component" value="Unassembled WGS sequence"/>
</dbReference>
<comment type="subcellular location">
    <subcellularLocation>
        <location evidence="1">Cell envelope</location>
    </subcellularLocation>
</comment>
<evidence type="ECO:0000256" key="3">
    <source>
        <dbReference type="ARBA" id="ARBA00022748"/>
    </source>
</evidence>
<dbReference type="SUPFAM" id="SSF52833">
    <property type="entry name" value="Thioredoxin-like"/>
    <property type="match status" value="1"/>
</dbReference>
<evidence type="ECO:0000256" key="4">
    <source>
        <dbReference type="ARBA" id="ARBA00023157"/>
    </source>
</evidence>
<dbReference type="PROSITE" id="PS00194">
    <property type="entry name" value="THIOREDOXIN_1"/>
    <property type="match status" value="1"/>
</dbReference>
<dbReference type="RefSeq" id="WP_167080079.1">
    <property type="nucleotide sequence ID" value="NZ_BAAADC010000001.1"/>
</dbReference>
<dbReference type="InterPro" id="IPR036249">
    <property type="entry name" value="Thioredoxin-like_sf"/>
</dbReference>
<dbReference type="EMBL" id="JAASRM010000001">
    <property type="protein sequence ID" value="NIK86937.1"/>
    <property type="molecule type" value="Genomic_DNA"/>
</dbReference>
<keyword evidence="8" id="KW-1185">Reference proteome</keyword>
<dbReference type="Gene3D" id="3.40.30.10">
    <property type="entry name" value="Glutaredoxin"/>
    <property type="match status" value="1"/>
</dbReference>
<dbReference type="InterPro" id="IPR017937">
    <property type="entry name" value="Thioredoxin_CS"/>
</dbReference>
<name>A0A846MVA1_9PROT</name>
<gene>
    <name evidence="7" type="ORF">FHS83_000255</name>
</gene>
<dbReference type="PANTHER" id="PTHR42852:SF6">
    <property type="entry name" value="THIOL:DISULFIDE INTERCHANGE PROTEIN DSBE"/>
    <property type="match status" value="1"/>
</dbReference>
<evidence type="ECO:0000256" key="1">
    <source>
        <dbReference type="ARBA" id="ARBA00004196"/>
    </source>
</evidence>
<dbReference type="PANTHER" id="PTHR42852">
    <property type="entry name" value="THIOL:DISULFIDE INTERCHANGE PROTEIN DSBE"/>
    <property type="match status" value="1"/>
</dbReference>
<evidence type="ECO:0000256" key="5">
    <source>
        <dbReference type="ARBA" id="ARBA00023284"/>
    </source>
</evidence>
<evidence type="ECO:0000259" key="6">
    <source>
        <dbReference type="PROSITE" id="PS51352"/>
    </source>
</evidence>
<dbReference type="GO" id="GO:0017004">
    <property type="term" value="P:cytochrome complex assembly"/>
    <property type="evidence" value="ECO:0007669"/>
    <property type="project" value="UniProtKB-KW"/>
</dbReference>
<evidence type="ECO:0000313" key="8">
    <source>
        <dbReference type="Proteomes" id="UP000570514"/>
    </source>
</evidence>
<dbReference type="InterPro" id="IPR013740">
    <property type="entry name" value="Redoxin"/>
</dbReference>
<comment type="similarity">
    <text evidence="2">Belongs to the thioredoxin family. DsbE subfamily.</text>
</comment>
<proteinExistence type="inferred from homology"/>
<dbReference type="GO" id="GO:0030288">
    <property type="term" value="C:outer membrane-bounded periplasmic space"/>
    <property type="evidence" value="ECO:0007669"/>
    <property type="project" value="InterPro"/>
</dbReference>
<dbReference type="AlphaFoldDB" id="A0A846MVA1"/>
<comment type="caution">
    <text evidence="7">The sequence shown here is derived from an EMBL/GenBank/DDBJ whole genome shotgun (WGS) entry which is preliminary data.</text>
</comment>
<dbReference type="NCBIfam" id="TIGR00385">
    <property type="entry name" value="dsbE"/>
    <property type="match status" value="1"/>
</dbReference>
<accession>A0A846MVA1</accession>
<feature type="domain" description="Thioredoxin" evidence="6">
    <location>
        <begin position="8"/>
        <end position="159"/>
    </location>
</feature>
<dbReference type="Pfam" id="PF08534">
    <property type="entry name" value="Redoxin"/>
    <property type="match status" value="1"/>
</dbReference>
<dbReference type="PROSITE" id="PS51352">
    <property type="entry name" value="THIOREDOXIN_2"/>
    <property type="match status" value="1"/>
</dbReference>
<dbReference type="GO" id="GO:0015036">
    <property type="term" value="F:disulfide oxidoreductase activity"/>
    <property type="evidence" value="ECO:0007669"/>
    <property type="project" value="InterPro"/>
</dbReference>
<evidence type="ECO:0000256" key="2">
    <source>
        <dbReference type="ARBA" id="ARBA00007758"/>
    </source>
</evidence>
<keyword evidence="5" id="KW-0676">Redox-active center</keyword>
<dbReference type="InterPro" id="IPR013766">
    <property type="entry name" value="Thioredoxin_domain"/>
</dbReference>